<evidence type="ECO:0000313" key="1">
    <source>
        <dbReference type="EMBL" id="MBU2787782.1"/>
    </source>
</evidence>
<evidence type="ECO:0000313" key="2">
    <source>
        <dbReference type="Proteomes" id="UP001197378"/>
    </source>
</evidence>
<dbReference type="AlphaFoldDB" id="A0AAE2YPJ4"/>
<dbReference type="RefSeq" id="WP_215873087.1">
    <property type="nucleotide sequence ID" value="NZ_JAAXYO010000066.1"/>
</dbReference>
<keyword evidence="2" id="KW-1185">Reference proteome</keyword>
<name>A0AAE2YPJ4_9PROT</name>
<dbReference type="EMBL" id="JAAXYO010000066">
    <property type="protein sequence ID" value="MBU2787782.1"/>
    <property type="molecule type" value="Genomic_DNA"/>
</dbReference>
<accession>A0AAE2YPJ4</accession>
<proteinExistence type="predicted"/>
<reference evidence="1" key="1">
    <citation type="journal article" date="2021" name="ISME J.">
        <title>Genomic evolution of the class Acidithiobacillia: deep-branching Proteobacteria living in extreme acidic conditions.</title>
        <authorList>
            <person name="Moya-Beltran A."/>
            <person name="Beard S."/>
            <person name="Rojas-Villalobos C."/>
            <person name="Issotta F."/>
            <person name="Gallardo Y."/>
            <person name="Ulloa R."/>
            <person name="Giaveno A."/>
            <person name="Degli Esposti M."/>
            <person name="Johnson D.B."/>
            <person name="Quatrini R."/>
        </authorList>
    </citation>
    <scope>NUCLEOTIDE SEQUENCE</scope>
    <source>
        <strain evidence="1">VAN18-1</strain>
    </source>
</reference>
<sequence>MKLVESPSDTLRIEFAKKDLNKIVEPIIKNAEQFSAVPLDMVYLLGEQDYRIDDHFQQPKGVFD</sequence>
<gene>
    <name evidence="1" type="ORF">HFQ13_06130</name>
</gene>
<dbReference type="Proteomes" id="UP001197378">
    <property type="component" value="Unassembled WGS sequence"/>
</dbReference>
<organism evidence="1 2">
    <name type="scientific">Igneacidithiobacillus copahuensis</name>
    <dbReference type="NCBI Taxonomy" id="2724909"/>
    <lineage>
        <taxon>Bacteria</taxon>
        <taxon>Pseudomonadati</taxon>
        <taxon>Pseudomonadota</taxon>
        <taxon>Acidithiobacillia</taxon>
        <taxon>Acidithiobacillales</taxon>
        <taxon>Acidithiobacillaceae</taxon>
        <taxon>Igneacidithiobacillus</taxon>
    </lineage>
</organism>
<protein>
    <submittedName>
        <fullName evidence="1">Uncharacterized protein</fullName>
    </submittedName>
</protein>
<comment type="caution">
    <text evidence="1">The sequence shown here is derived from an EMBL/GenBank/DDBJ whole genome shotgun (WGS) entry which is preliminary data.</text>
</comment>